<feature type="domain" description="Glycosyl hydrolases family 39 N-terminal catalytic" evidence="4">
    <location>
        <begin position="140"/>
        <end position="314"/>
    </location>
</feature>
<evidence type="ECO:0000259" key="4">
    <source>
        <dbReference type="Pfam" id="PF01229"/>
    </source>
</evidence>
<accession>A0ABR8GMM2</accession>
<evidence type="ECO:0000313" key="5">
    <source>
        <dbReference type="EMBL" id="MBD2604669.1"/>
    </source>
</evidence>
<dbReference type="InterPro" id="IPR049166">
    <property type="entry name" value="GH39_cat"/>
</dbReference>
<organism evidence="5 6">
    <name type="scientific">Scytonema hofmannii FACHB-248</name>
    <dbReference type="NCBI Taxonomy" id="1842502"/>
    <lineage>
        <taxon>Bacteria</taxon>
        <taxon>Bacillati</taxon>
        <taxon>Cyanobacteriota</taxon>
        <taxon>Cyanophyceae</taxon>
        <taxon>Nostocales</taxon>
        <taxon>Scytonemataceae</taxon>
        <taxon>Scytonema</taxon>
    </lineage>
</organism>
<evidence type="ECO:0000256" key="1">
    <source>
        <dbReference type="ARBA" id="ARBA00008875"/>
    </source>
</evidence>
<reference evidence="5 6" key="1">
    <citation type="journal article" date="2020" name="ISME J.">
        <title>Comparative genomics reveals insights into cyanobacterial evolution and habitat adaptation.</title>
        <authorList>
            <person name="Chen M.Y."/>
            <person name="Teng W.K."/>
            <person name="Zhao L."/>
            <person name="Hu C.X."/>
            <person name="Zhou Y.K."/>
            <person name="Han B.P."/>
            <person name="Song L.R."/>
            <person name="Shu W.S."/>
        </authorList>
    </citation>
    <scope>NUCLEOTIDE SEQUENCE [LARGE SCALE GENOMIC DNA]</scope>
    <source>
        <strain evidence="5 6">FACHB-248</strain>
    </source>
</reference>
<dbReference type="SUPFAM" id="SSF51445">
    <property type="entry name" value="(Trans)glycosidases"/>
    <property type="match status" value="1"/>
</dbReference>
<evidence type="ECO:0000256" key="2">
    <source>
        <dbReference type="ARBA" id="ARBA00022801"/>
    </source>
</evidence>
<keyword evidence="2" id="KW-0378">Hydrolase</keyword>
<name>A0ABR8GMM2_9CYAN</name>
<dbReference type="RefSeq" id="WP_029633148.1">
    <property type="nucleotide sequence ID" value="NZ_JACJTA010000014.1"/>
</dbReference>
<protein>
    <submittedName>
        <fullName evidence="5">Alpha-L-arabinofuranosidase</fullName>
    </submittedName>
</protein>
<dbReference type="PANTHER" id="PTHR12631">
    <property type="entry name" value="ALPHA-L-IDURONIDASE"/>
    <property type="match status" value="1"/>
</dbReference>
<dbReference type="InterPro" id="IPR017853">
    <property type="entry name" value="GH"/>
</dbReference>
<keyword evidence="3" id="KW-0326">Glycosidase</keyword>
<evidence type="ECO:0000256" key="3">
    <source>
        <dbReference type="ARBA" id="ARBA00023295"/>
    </source>
</evidence>
<dbReference type="Gene3D" id="3.20.20.80">
    <property type="entry name" value="Glycosidases"/>
    <property type="match status" value="1"/>
</dbReference>
<gene>
    <name evidence="5" type="ORF">H6G81_09040</name>
</gene>
<dbReference type="PANTHER" id="PTHR12631:SF10">
    <property type="entry name" value="BETA-XYLOSIDASE-LIKE PROTEIN-RELATED"/>
    <property type="match status" value="1"/>
</dbReference>
<proteinExistence type="inferred from homology"/>
<keyword evidence="6" id="KW-1185">Reference proteome</keyword>
<dbReference type="InterPro" id="IPR051923">
    <property type="entry name" value="Glycosyl_Hydrolase_39"/>
</dbReference>
<dbReference type="EMBL" id="JACJTA010000014">
    <property type="protein sequence ID" value="MBD2604669.1"/>
    <property type="molecule type" value="Genomic_DNA"/>
</dbReference>
<evidence type="ECO:0000313" key="6">
    <source>
        <dbReference type="Proteomes" id="UP000660380"/>
    </source>
</evidence>
<comment type="similarity">
    <text evidence="1">Belongs to the glycosyl hydrolase 39 family.</text>
</comment>
<comment type="caution">
    <text evidence="5">The sequence shown here is derived from an EMBL/GenBank/DDBJ whole genome shotgun (WGS) entry which is preliminary data.</text>
</comment>
<dbReference type="Pfam" id="PF01229">
    <property type="entry name" value="Glyco_hydro_39"/>
    <property type="match status" value="1"/>
</dbReference>
<dbReference type="Proteomes" id="UP000660380">
    <property type="component" value="Unassembled WGS sequence"/>
</dbReference>
<sequence>MRRRDVLMGVSSAAGVSVWHTISQLHQDPKSVRVSVDWQRSIAKSTVNIFGSNDYEITTPERARDSAYQKLLSALNIKLIRIHHGELSDRWSNAATKTWDIKKIKAGFDASYPQKPTIIQNIPGWAKWMQKTPDGLLHPKEYDNYAAFCAELVVILNQRLSRKIVYWEPFNEQDVRYHKAGKLDELWVIYNKVAQAMKAKDSKIKIGGPVLTWDESSRLASFLESCASNVDFISWHRYATGDANESTDKIMAYTPNYGQQVREFRAITKKYIPQRHIPLLLGEYNINYSWESGEKRQNTHIGAVWFASVLKHLAEAGIDMATSWHLKDGIYGMIDSENRLRPAATVFAWGVKYLTGTVMQTKSDRSSVEAMAVRNADGGRSLLLINKSAKPAEVSLTGMSGIKLPNILPIFYLNADGIQNTNITQKLLLGKAFNLGAYSLALVRLSG</sequence>